<evidence type="ECO:0000313" key="2">
    <source>
        <dbReference type="EMBL" id="RRT41170.1"/>
    </source>
</evidence>
<feature type="non-terminal residue" evidence="2">
    <location>
        <position position="1"/>
    </location>
</feature>
<sequence length="140" mass="14697">PLVPPGVPLKVHRPQTLTRSSSAAAAVAAPPLLPSAMGRRKGGNKALTPSGQKSGPAADGMNLDGGKEQEEAPEVVAIEEKAESSNLEDPPLIGSDKTSADYYFDSYSHFGIARSLSLIHKPFSVPLISFFAEEKSDVVV</sequence>
<dbReference type="AlphaFoldDB" id="A0A426XNZ1"/>
<organism evidence="2 3">
    <name type="scientific">Ensete ventricosum</name>
    <name type="common">Abyssinian banana</name>
    <name type="synonym">Musa ensete</name>
    <dbReference type="NCBI Taxonomy" id="4639"/>
    <lineage>
        <taxon>Eukaryota</taxon>
        <taxon>Viridiplantae</taxon>
        <taxon>Streptophyta</taxon>
        <taxon>Embryophyta</taxon>
        <taxon>Tracheophyta</taxon>
        <taxon>Spermatophyta</taxon>
        <taxon>Magnoliopsida</taxon>
        <taxon>Liliopsida</taxon>
        <taxon>Zingiberales</taxon>
        <taxon>Musaceae</taxon>
        <taxon>Ensete</taxon>
    </lineage>
</organism>
<feature type="compositionally biased region" description="Low complexity" evidence="1">
    <location>
        <begin position="20"/>
        <end position="36"/>
    </location>
</feature>
<name>A0A426XNZ1_ENSVE</name>
<gene>
    <name evidence="2" type="ORF">B296_00058007</name>
</gene>
<reference evidence="2 3" key="1">
    <citation type="journal article" date="2014" name="Agronomy (Basel)">
        <title>A Draft Genome Sequence for Ensete ventricosum, the Drought-Tolerant Tree Against Hunger.</title>
        <authorList>
            <person name="Harrison J."/>
            <person name="Moore K.A."/>
            <person name="Paszkiewicz K."/>
            <person name="Jones T."/>
            <person name="Grant M."/>
            <person name="Ambacheew D."/>
            <person name="Muzemil S."/>
            <person name="Studholme D.J."/>
        </authorList>
    </citation>
    <scope>NUCLEOTIDE SEQUENCE [LARGE SCALE GENOMIC DNA]</scope>
</reference>
<evidence type="ECO:0000256" key="1">
    <source>
        <dbReference type="SAM" id="MobiDB-lite"/>
    </source>
</evidence>
<comment type="caution">
    <text evidence="2">The sequence shown here is derived from an EMBL/GenBank/DDBJ whole genome shotgun (WGS) entry which is preliminary data.</text>
</comment>
<accession>A0A426XNZ1</accession>
<evidence type="ECO:0000313" key="3">
    <source>
        <dbReference type="Proteomes" id="UP000287651"/>
    </source>
</evidence>
<dbReference type="EMBL" id="AMZH03018800">
    <property type="protein sequence ID" value="RRT41170.1"/>
    <property type="molecule type" value="Genomic_DNA"/>
</dbReference>
<dbReference type="Proteomes" id="UP000287651">
    <property type="component" value="Unassembled WGS sequence"/>
</dbReference>
<feature type="region of interest" description="Disordered" evidence="1">
    <location>
        <begin position="1"/>
        <end position="94"/>
    </location>
</feature>
<protein>
    <submittedName>
        <fullName evidence="2">Uncharacterized protein</fullName>
    </submittedName>
</protein>
<proteinExistence type="predicted"/>